<feature type="compositionally biased region" description="Basic and acidic residues" evidence="1">
    <location>
        <begin position="298"/>
        <end position="308"/>
    </location>
</feature>
<dbReference type="Proteomes" id="UP000284177">
    <property type="component" value="Unassembled WGS sequence"/>
</dbReference>
<evidence type="ECO:0000313" key="2">
    <source>
        <dbReference type="EMBL" id="RKD32721.1"/>
    </source>
</evidence>
<protein>
    <submittedName>
        <fullName evidence="2">Uncharacterized protein</fullName>
    </submittedName>
</protein>
<evidence type="ECO:0000313" key="3">
    <source>
        <dbReference type="Proteomes" id="UP000284177"/>
    </source>
</evidence>
<dbReference type="OrthoDB" id="1949316at2"/>
<proteinExistence type="predicted"/>
<accession>A0A419T5H2</accession>
<comment type="caution">
    <text evidence="2">The sequence shown here is derived from an EMBL/GenBank/DDBJ whole genome shotgun (WGS) entry which is preliminary data.</text>
</comment>
<gene>
    <name evidence="2" type="ORF">BET03_10315</name>
</gene>
<reference evidence="2 3" key="1">
    <citation type="submission" date="2016-08" db="EMBL/GenBank/DDBJ databases">
        <title>Novel Firmicutes and Novel Genomes.</title>
        <authorList>
            <person name="Poppleton D.I."/>
            <person name="Gribaldo S."/>
        </authorList>
    </citation>
    <scope>NUCLEOTIDE SEQUENCE [LARGE SCALE GENOMIC DNA]</scope>
    <source>
        <strain evidence="2 3">CTT3</strain>
    </source>
</reference>
<sequence>MKSCNNQTSPIDLSLPDRCCNGTTGCNFDGSLRNVKAESIYVQKVYDAALFNLQGLQEAMNVDLSPNLGQGARIVRVLDIRCKKFFDPEDVKNPKNFRVKSITKDISGGSFVKKGGHPIEVVGPDGKFSEKIIFADTQDCDEENRGTPIFGTQLVKISGKVRVEIDVIFVDDCDKKCKATLVGNVEIAPPNKPLVLRNFFELCIPSTEDTAFLPRFAEFCNASCEARLATNSIMRDFDIDAQGNVTADIIVAICVTCEKKIIVPVQLCVLSTGFPQLAAEVSPICTEFPPLFPEQIDETRRDDRKDCSIEAAEETEGKIEEIDDL</sequence>
<dbReference type="EMBL" id="MCIB01000009">
    <property type="protein sequence ID" value="RKD32721.1"/>
    <property type="molecule type" value="Genomic_DNA"/>
</dbReference>
<dbReference type="RefSeq" id="WP_120168218.1">
    <property type="nucleotide sequence ID" value="NZ_MCIB01000009.1"/>
</dbReference>
<organism evidence="2 3">
    <name type="scientific">Thermohalobacter berrensis</name>
    <dbReference type="NCBI Taxonomy" id="99594"/>
    <lineage>
        <taxon>Bacteria</taxon>
        <taxon>Bacillati</taxon>
        <taxon>Bacillota</taxon>
        <taxon>Tissierellia</taxon>
        <taxon>Tissierellales</taxon>
        <taxon>Thermohalobacteraceae</taxon>
        <taxon>Thermohalobacter</taxon>
    </lineage>
</organism>
<keyword evidence="3" id="KW-1185">Reference proteome</keyword>
<dbReference type="AlphaFoldDB" id="A0A419T5H2"/>
<evidence type="ECO:0000256" key="1">
    <source>
        <dbReference type="SAM" id="MobiDB-lite"/>
    </source>
</evidence>
<feature type="region of interest" description="Disordered" evidence="1">
    <location>
        <begin position="298"/>
        <end position="325"/>
    </location>
</feature>
<name>A0A419T5H2_9FIRM</name>
<feature type="compositionally biased region" description="Basic and acidic residues" evidence="1">
    <location>
        <begin position="315"/>
        <end position="325"/>
    </location>
</feature>